<evidence type="ECO:0000313" key="2">
    <source>
        <dbReference type="EMBL" id="MBM6618040.1"/>
    </source>
</evidence>
<dbReference type="InterPro" id="IPR011256">
    <property type="entry name" value="Reg_factor_effector_dom_sf"/>
</dbReference>
<dbReference type="SUPFAM" id="SSF55136">
    <property type="entry name" value="Probable bacterial effector-binding domain"/>
    <property type="match status" value="1"/>
</dbReference>
<dbReference type="InterPro" id="IPR010499">
    <property type="entry name" value="AraC_E-bd"/>
</dbReference>
<dbReference type="InterPro" id="IPR029442">
    <property type="entry name" value="GyrI-like"/>
</dbReference>
<dbReference type="EMBL" id="JAFELM010000028">
    <property type="protein sequence ID" value="MBM6618040.1"/>
    <property type="molecule type" value="Genomic_DNA"/>
</dbReference>
<reference evidence="2 3" key="1">
    <citation type="submission" date="2021-02" db="EMBL/GenBank/DDBJ databases">
        <title>Bacillus sp. RD4P76, an endophyte from a halophyte.</title>
        <authorList>
            <person name="Sun J.-Q."/>
        </authorList>
    </citation>
    <scope>NUCLEOTIDE SEQUENCE [LARGE SCALE GENOMIC DNA]</scope>
    <source>
        <strain evidence="2 3">RD4P76</strain>
    </source>
</reference>
<name>A0ABS2DHT9_9BACI</name>
<accession>A0ABS2DHT9</accession>
<dbReference type="Proteomes" id="UP001518925">
    <property type="component" value="Unassembled WGS sequence"/>
</dbReference>
<organism evidence="2 3">
    <name type="scientific">Bacillus suaedaesalsae</name>
    <dbReference type="NCBI Taxonomy" id="2810349"/>
    <lineage>
        <taxon>Bacteria</taxon>
        <taxon>Bacillati</taxon>
        <taxon>Bacillota</taxon>
        <taxon>Bacilli</taxon>
        <taxon>Bacillales</taxon>
        <taxon>Bacillaceae</taxon>
        <taxon>Bacillus</taxon>
    </lineage>
</organism>
<dbReference type="RefSeq" id="WP_204203382.1">
    <property type="nucleotide sequence ID" value="NZ_JAFELM010000028.1"/>
</dbReference>
<evidence type="ECO:0000259" key="1">
    <source>
        <dbReference type="SMART" id="SM00871"/>
    </source>
</evidence>
<dbReference type="Pfam" id="PF06445">
    <property type="entry name" value="GyrI-like"/>
    <property type="match status" value="1"/>
</dbReference>
<evidence type="ECO:0000313" key="3">
    <source>
        <dbReference type="Proteomes" id="UP001518925"/>
    </source>
</evidence>
<sequence length="145" mass="16856">MKIVELDSFKVVGLKVVSHWSGLSAMMPNAWQQIHQRVDELTNRTSPYFYDICLQLVGEDFTQLVGCEVSNLEEVPHDMEGYEILPASYIYSHHTLPVEQMYETFQSMYTWANENGYTIDPTDFKIQKTSMSSEEEGHHLFLRII</sequence>
<gene>
    <name evidence="2" type="ORF">JR050_10205</name>
</gene>
<protein>
    <submittedName>
        <fullName evidence="2">GyrI-like domain-containing protein</fullName>
    </submittedName>
</protein>
<dbReference type="Gene3D" id="3.20.80.10">
    <property type="entry name" value="Regulatory factor, effector binding domain"/>
    <property type="match status" value="1"/>
</dbReference>
<comment type="caution">
    <text evidence="2">The sequence shown here is derived from an EMBL/GenBank/DDBJ whole genome shotgun (WGS) entry which is preliminary data.</text>
</comment>
<feature type="domain" description="AraC effector-binding" evidence="1">
    <location>
        <begin position="1"/>
        <end position="145"/>
    </location>
</feature>
<proteinExistence type="predicted"/>
<dbReference type="SMART" id="SM00871">
    <property type="entry name" value="AraC_E_bind"/>
    <property type="match status" value="1"/>
</dbReference>
<keyword evidence="3" id="KW-1185">Reference proteome</keyword>